<sequence>MLNQRPHSSNGEMRSQHGAWRAGQNLQGWIENRTPPIELQREIQRLGSLLEKERFIHQRARTRLIESLELTFRLRWSGLSIRGAQR</sequence>
<dbReference type="AlphaFoldDB" id="A0A3B5PZ85"/>
<dbReference type="GeneTree" id="ENSGT00940000181065"/>
<protein>
    <submittedName>
        <fullName evidence="1">Uncharacterized protein</fullName>
    </submittedName>
</protein>
<dbReference type="Proteomes" id="UP000002852">
    <property type="component" value="Unassembled WGS sequence"/>
</dbReference>
<reference evidence="1" key="4">
    <citation type="submission" date="2025-09" db="UniProtKB">
        <authorList>
            <consortium name="Ensembl"/>
        </authorList>
    </citation>
    <scope>IDENTIFICATION</scope>
    <source>
        <strain evidence="1">JP 163 A</strain>
    </source>
</reference>
<evidence type="ECO:0000313" key="2">
    <source>
        <dbReference type="Proteomes" id="UP000002852"/>
    </source>
</evidence>
<accession>A0A3B5PZ85</accession>
<reference evidence="1" key="3">
    <citation type="submission" date="2025-08" db="UniProtKB">
        <authorList>
            <consortium name="Ensembl"/>
        </authorList>
    </citation>
    <scope>IDENTIFICATION</scope>
    <source>
        <strain evidence="1">JP 163 A</strain>
    </source>
</reference>
<keyword evidence="2" id="KW-1185">Reference proteome</keyword>
<dbReference type="Ensembl" id="ENSXMAT00000033998.1">
    <property type="protein sequence ID" value="ENSXMAP00000023344.1"/>
    <property type="gene ID" value="ENSXMAG00000022801.1"/>
</dbReference>
<proteinExistence type="predicted"/>
<name>A0A3B5PZ85_XIPMA</name>
<organism evidence="1 2">
    <name type="scientific">Xiphophorus maculatus</name>
    <name type="common">Southern platyfish</name>
    <name type="synonym">Platypoecilus maculatus</name>
    <dbReference type="NCBI Taxonomy" id="8083"/>
    <lineage>
        <taxon>Eukaryota</taxon>
        <taxon>Metazoa</taxon>
        <taxon>Chordata</taxon>
        <taxon>Craniata</taxon>
        <taxon>Vertebrata</taxon>
        <taxon>Euteleostomi</taxon>
        <taxon>Actinopterygii</taxon>
        <taxon>Neopterygii</taxon>
        <taxon>Teleostei</taxon>
        <taxon>Neoteleostei</taxon>
        <taxon>Acanthomorphata</taxon>
        <taxon>Ovalentaria</taxon>
        <taxon>Atherinomorphae</taxon>
        <taxon>Cyprinodontiformes</taxon>
        <taxon>Poeciliidae</taxon>
        <taxon>Poeciliinae</taxon>
        <taxon>Xiphophorus</taxon>
    </lineage>
</organism>
<dbReference type="InParanoid" id="A0A3B5PZ85"/>
<evidence type="ECO:0000313" key="1">
    <source>
        <dbReference type="Ensembl" id="ENSXMAP00000023344.1"/>
    </source>
</evidence>
<reference evidence="2" key="1">
    <citation type="submission" date="2012-01" db="EMBL/GenBank/DDBJ databases">
        <authorList>
            <person name="Walter R."/>
            <person name="Schartl M."/>
            <person name="Warren W."/>
        </authorList>
    </citation>
    <scope>NUCLEOTIDE SEQUENCE [LARGE SCALE GENOMIC DNA]</scope>
    <source>
        <strain evidence="2">JP 163 A</strain>
    </source>
</reference>
<reference evidence="2" key="2">
    <citation type="journal article" date="2013" name="Nat. Genet.">
        <title>The genome of the platyfish, Xiphophorus maculatus, provides insights into evolutionary adaptation and several complex traits.</title>
        <authorList>
            <person name="Schartl M."/>
            <person name="Walter R.B."/>
            <person name="Shen Y."/>
            <person name="Garcia T."/>
            <person name="Catchen J."/>
            <person name="Amores A."/>
            <person name="Braasch I."/>
            <person name="Chalopin D."/>
            <person name="Volff J.N."/>
            <person name="Lesch K.P."/>
            <person name="Bisazza A."/>
            <person name="Minx P."/>
            <person name="Hillier L."/>
            <person name="Wilson R.K."/>
            <person name="Fuerstenberg S."/>
            <person name="Boore J."/>
            <person name="Searle S."/>
            <person name="Postlethwait J.H."/>
            <person name="Warren W.C."/>
        </authorList>
    </citation>
    <scope>NUCLEOTIDE SEQUENCE [LARGE SCALE GENOMIC DNA]</scope>
    <source>
        <strain evidence="2">JP 163 A</strain>
    </source>
</reference>